<keyword evidence="6" id="KW-1185">Reference proteome</keyword>
<evidence type="ECO:0000256" key="3">
    <source>
        <dbReference type="SAM" id="MobiDB-lite"/>
    </source>
</evidence>
<name>A0ABY4GGG9_9BACT</name>
<keyword evidence="2" id="KW-0233">DNA recombination</keyword>
<evidence type="ECO:0000256" key="1">
    <source>
        <dbReference type="ARBA" id="ARBA00023125"/>
    </source>
</evidence>
<dbReference type="InterPro" id="IPR036162">
    <property type="entry name" value="Resolvase-like_N_sf"/>
</dbReference>
<dbReference type="InterPro" id="IPR050639">
    <property type="entry name" value="SSR_resolvase"/>
</dbReference>
<keyword evidence="1" id="KW-0238">DNA-binding</keyword>
<keyword evidence="5" id="KW-0614">Plasmid</keyword>
<organism evidence="5 6">
    <name type="scientific">Hymenobacter volaticus</name>
    <dbReference type="NCBI Taxonomy" id="2932254"/>
    <lineage>
        <taxon>Bacteria</taxon>
        <taxon>Pseudomonadati</taxon>
        <taxon>Bacteroidota</taxon>
        <taxon>Cytophagia</taxon>
        <taxon>Cytophagales</taxon>
        <taxon>Hymenobacteraceae</taxon>
        <taxon>Hymenobacter</taxon>
    </lineage>
</organism>
<protein>
    <submittedName>
        <fullName evidence="5">Recombinase family protein</fullName>
    </submittedName>
</protein>
<evidence type="ECO:0000256" key="2">
    <source>
        <dbReference type="ARBA" id="ARBA00023172"/>
    </source>
</evidence>
<feature type="domain" description="Resolvase/invertase-type recombinase catalytic" evidence="4">
    <location>
        <begin position="1"/>
        <end position="88"/>
    </location>
</feature>
<feature type="region of interest" description="Disordered" evidence="3">
    <location>
        <begin position="79"/>
        <end position="104"/>
    </location>
</feature>
<dbReference type="SUPFAM" id="SSF53041">
    <property type="entry name" value="Resolvase-like"/>
    <property type="match status" value="1"/>
</dbReference>
<dbReference type="Proteomes" id="UP000830401">
    <property type="component" value="Plasmid unnamed9"/>
</dbReference>
<accession>A0ABY4GGG9</accession>
<dbReference type="PANTHER" id="PTHR30461">
    <property type="entry name" value="DNA-INVERTASE FROM LAMBDOID PROPHAGE"/>
    <property type="match status" value="1"/>
</dbReference>
<evidence type="ECO:0000313" key="5">
    <source>
        <dbReference type="EMBL" id="UOQ69905.1"/>
    </source>
</evidence>
<evidence type="ECO:0000313" key="6">
    <source>
        <dbReference type="Proteomes" id="UP000830401"/>
    </source>
</evidence>
<dbReference type="Gene3D" id="3.40.50.1390">
    <property type="entry name" value="Resolvase, N-terminal catalytic domain"/>
    <property type="match status" value="1"/>
</dbReference>
<feature type="compositionally biased region" description="Basic and acidic residues" evidence="3">
    <location>
        <begin position="95"/>
        <end position="104"/>
    </location>
</feature>
<dbReference type="RefSeq" id="WP_245127754.1">
    <property type="nucleotide sequence ID" value="NZ_CP095070.1"/>
</dbReference>
<geneLocation type="plasmid" evidence="5 6">
    <name>unnamed9</name>
</geneLocation>
<sequence>MSGGVVARGDTVLVARFFHLGRSRDHAIHLVNSFHQRSIHFKALDLGLDTPTPAGKFMRSVFASLAEYARESILKKTKASQQLTAAQGKHTGRPKGLDAEHLGK</sequence>
<gene>
    <name evidence="5" type="ORF">MUN86_30860</name>
</gene>
<dbReference type="EMBL" id="CP095070">
    <property type="protein sequence ID" value="UOQ69905.1"/>
    <property type="molecule type" value="Genomic_DNA"/>
</dbReference>
<proteinExistence type="predicted"/>
<reference evidence="5" key="1">
    <citation type="submission" date="2022-04" db="EMBL/GenBank/DDBJ databases">
        <title>Hymenobacter sp. isolated from the air.</title>
        <authorList>
            <person name="Won M."/>
            <person name="Lee C.-M."/>
            <person name="Woen H.-Y."/>
            <person name="Kwon S.-W."/>
        </authorList>
    </citation>
    <scope>NUCLEOTIDE SEQUENCE</scope>
    <source>
        <strain evidence="5">5420S-77</strain>
        <plasmid evidence="5">unnamed9</plasmid>
    </source>
</reference>
<evidence type="ECO:0000259" key="4">
    <source>
        <dbReference type="PROSITE" id="PS51736"/>
    </source>
</evidence>
<dbReference type="Pfam" id="PF00239">
    <property type="entry name" value="Resolvase"/>
    <property type="match status" value="1"/>
</dbReference>
<dbReference type="InterPro" id="IPR006119">
    <property type="entry name" value="Resolv_N"/>
</dbReference>
<dbReference type="PROSITE" id="PS51736">
    <property type="entry name" value="RECOMBINASES_3"/>
    <property type="match status" value="1"/>
</dbReference>
<dbReference type="PANTHER" id="PTHR30461:SF2">
    <property type="entry name" value="SERINE RECOMBINASE PINE-RELATED"/>
    <property type="match status" value="1"/>
</dbReference>